<comment type="caution">
    <text evidence="1">The sequence shown here is derived from an EMBL/GenBank/DDBJ whole genome shotgun (WGS) entry which is preliminary data.</text>
</comment>
<dbReference type="PANTHER" id="PTHR38778:SF1">
    <property type="entry name" value="CYTOPLASMIC PROTEIN"/>
    <property type="match status" value="1"/>
</dbReference>
<dbReference type="Proteomes" id="UP000317421">
    <property type="component" value="Unassembled WGS sequence"/>
</dbReference>
<dbReference type="OrthoDB" id="287664at2"/>
<keyword evidence="2" id="KW-1185">Reference proteome</keyword>
<dbReference type="InterPro" id="IPR007416">
    <property type="entry name" value="YggL_50S_bp"/>
</dbReference>
<dbReference type="Pfam" id="PF04320">
    <property type="entry name" value="YggL_50S_bp"/>
    <property type="match status" value="1"/>
</dbReference>
<sequence>MKKRLRKKKYLGEFREDCFEIEFSIDPPFTADEDDAFWDTFIVGLIEGRGLQFGGGGGRDSWCGVVEVGRHGESGAAHRQAVIDWLIQHPGITDVKAGPLRDANYGWEW</sequence>
<evidence type="ECO:0000313" key="1">
    <source>
        <dbReference type="EMBL" id="TWT93445.1"/>
    </source>
</evidence>
<reference evidence="1 2" key="1">
    <citation type="submission" date="2019-02" db="EMBL/GenBank/DDBJ databases">
        <title>Deep-cultivation of Planctomycetes and their phenomic and genomic characterization uncovers novel biology.</title>
        <authorList>
            <person name="Wiegand S."/>
            <person name="Jogler M."/>
            <person name="Boedeker C."/>
            <person name="Pinto D."/>
            <person name="Vollmers J."/>
            <person name="Rivas-Marin E."/>
            <person name="Kohn T."/>
            <person name="Peeters S.H."/>
            <person name="Heuer A."/>
            <person name="Rast P."/>
            <person name="Oberbeckmann S."/>
            <person name="Bunk B."/>
            <person name="Jeske O."/>
            <person name="Meyerdierks A."/>
            <person name="Storesund J.E."/>
            <person name="Kallscheuer N."/>
            <person name="Luecker S."/>
            <person name="Lage O.M."/>
            <person name="Pohl T."/>
            <person name="Merkel B.J."/>
            <person name="Hornburger P."/>
            <person name="Mueller R.-W."/>
            <person name="Bruemmer F."/>
            <person name="Labrenz M."/>
            <person name="Spormann A.M."/>
            <person name="Op Den Camp H."/>
            <person name="Overmann J."/>
            <person name="Amann R."/>
            <person name="Jetten M.S.M."/>
            <person name="Mascher T."/>
            <person name="Medema M.H."/>
            <person name="Devos D.P."/>
            <person name="Kaster A.-K."/>
            <person name="Ovreas L."/>
            <person name="Rohde M."/>
            <person name="Galperin M.Y."/>
            <person name="Jogler C."/>
        </authorList>
    </citation>
    <scope>NUCLEOTIDE SEQUENCE [LARGE SCALE GENOMIC DNA]</scope>
    <source>
        <strain evidence="1 2">Pla108</strain>
    </source>
</reference>
<dbReference type="EMBL" id="SJPR01000008">
    <property type="protein sequence ID" value="TWT93445.1"/>
    <property type="molecule type" value="Genomic_DNA"/>
</dbReference>
<protein>
    <recommendedName>
        <fullName evidence="3">DUF469 domain-containing protein</fullName>
    </recommendedName>
</protein>
<evidence type="ECO:0000313" key="2">
    <source>
        <dbReference type="Proteomes" id="UP000317421"/>
    </source>
</evidence>
<gene>
    <name evidence="1" type="ORF">Pla108_39390</name>
</gene>
<proteinExistence type="predicted"/>
<evidence type="ECO:0008006" key="3">
    <source>
        <dbReference type="Google" id="ProtNLM"/>
    </source>
</evidence>
<dbReference type="GO" id="GO:0005829">
    <property type="term" value="C:cytosol"/>
    <property type="evidence" value="ECO:0007669"/>
    <property type="project" value="TreeGrafter"/>
</dbReference>
<organism evidence="1 2">
    <name type="scientific">Botrimarina colliarenosi</name>
    <dbReference type="NCBI Taxonomy" id="2528001"/>
    <lineage>
        <taxon>Bacteria</taxon>
        <taxon>Pseudomonadati</taxon>
        <taxon>Planctomycetota</taxon>
        <taxon>Planctomycetia</taxon>
        <taxon>Pirellulales</taxon>
        <taxon>Lacipirellulaceae</taxon>
        <taxon>Botrimarina</taxon>
    </lineage>
</organism>
<accession>A0A5C6A210</accession>
<dbReference type="RefSeq" id="WP_146446617.1">
    <property type="nucleotide sequence ID" value="NZ_SJPR01000008.1"/>
</dbReference>
<name>A0A5C6A210_9BACT</name>
<dbReference type="PANTHER" id="PTHR38778">
    <property type="entry name" value="CYTOPLASMIC PROTEIN-RELATED"/>
    <property type="match status" value="1"/>
</dbReference>
<dbReference type="AlphaFoldDB" id="A0A5C6A210"/>